<evidence type="ECO:0000259" key="3">
    <source>
        <dbReference type="Pfam" id="PF24519"/>
    </source>
</evidence>
<evidence type="ECO:0000259" key="1">
    <source>
        <dbReference type="Pfam" id="PF23664"/>
    </source>
</evidence>
<organism evidence="5 6">
    <name type="scientific">Clathrus columnatus</name>
    <dbReference type="NCBI Taxonomy" id="1419009"/>
    <lineage>
        <taxon>Eukaryota</taxon>
        <taxon>Fungi</taxon>
        <taxon>Dikarya</taxon>
        <taxon>Basidiomycota</taxon>
        <taxon>Agaricomycotina</taxon>
        <taxon>Agaricomycetes</taxon>
        <taxon>Phallomycetidae</taxon>
        <taxon>Phallales</taxon>
        <taxon>Clathraceae</taxon>
        <taxon>Clathrus</taxon>
    </lineage>
</organism>
<evidence type="ECO:0000313" key="6">
    <source>
        <dbReference type="Proteomes" id="UP001050691"/>
    </source>
</evidence>
<sequence>MAELRIPRLAFSWKARIVQVILLNHTFLVLAKKYAQINHPKSSYTNILSLVGSLDKEISTREKSVYIEDVINQGGHLFGQHTVRLSPISTAKLNPSLETFCLEPTSDFVLVPVVFNNTRPAQITYSIASLDNLQKNYITLSLKELKQIEKTRIETQLDLQKVDPVQDENSEDDYYDLLEAKQRPAVTHSGSLDSKHHLEKTEVLQHIKVTHPGTIRLEKALDQGNTEIRIGTSEVTIVDCPRVELVPIDEKDDGMRCIGTTEIFDLKVYGMAPLTLKWHREVSGRKESFTVEGIEGDHDVPGRSNAQNLHIPLKIQLDTLGKQTYALDGLADGAGNSLDLTVIQGTTRAYTSHSVTVLRRSAMSFAACGPGRPTSLLIGKEAPLSIIASELDLNDGPWNVTIKYNPPANDKRSFKSWQQDFTTLPGKRDLTLLAKAPGEYTIVKIQGQHCPGDILSPETCRVVEQPLPTAEVEWKRIHECSGDTGVLASLLLQGKPPFKLFYSTQRDGEPIRELSQVFHGSRGEISLQPEKSGTYTYTFLRMNDANYKDIKLDGPTINQVVHPLASATFVKSGDLHGKEAMHSCSGSMVDIDVDLKGTAPWALEVQILGPKTSQNVRVENLSKSRETLRLPIPSVIDKEGGTFQVDLVSVEDSYGCKRQLSVPGVSIDVKRIKPTAKFYAQDGQRRLSILQGKRALLPLRLTGDGPWRIKYRRQDDPEAGVMGASLSAPNDYLSVTEAGLYEILEVKDAFCTGSVAPDENTFVVEWVPRPAVQIANTTEVFYSSKNGTYIRPAVNLGIPPFQLNYNVAREVDSGGIRLIDQPTFSSIQTSARFQLQTSKAGRVYYEVQAIGDASYPIQKHSNVIPHSKRLHFEQQVFPRPSAYFTKSNRMSFCLNDPLVQREDQINGVVALDGIPPFRLELSIKDLASSEIYREIIETSAREWMLNVPRYIFHTVGPHLVTIDSVMDDSLCPQSDVNVEKRTLWIDVAETAVIVPFERKEDYCIGEPLQFQLEGSPPWRVQYNFNEKLTTVQAFNSPFRRVADRPGVFSVVSIAHEHDLCQNTVTGMDFRIHNIPSAKVSHGRKVIQDIREGEQAEINFELVGEPPFTFTYQRFELSKGQKKPKVLESHTVSGVTTKNYSIYSAAEGTWTVSFIQDKYCRYPPMQVDKAIEDA</sequence>
<dbReference type="GO" id="GO:0006606">
    <property type="term" value="P:protein import into nucleus"/>
    <property type="evidence" value="ECO:0007669"/>
    <property type="project" value="TreeGrafter"/>
</dbReference>
<dbReference type="InterPro" id="IPR056544">
    <property type="entry name" value="Ig_POM152"/>
</dbReference>
<dbReference type="Proteomes" id="UP001050691">
    <property type="component" value="Unassembled WGS sequence"/>
</dbReference>
<evidence type="ECO:0000259" key="2">
    <source>
        <dbReference type="Pfam" id="PF24312"/>
    </source>
</evidence>
<dbReference type="GO" id="GO:0070762">
    <property type="term" value="C:nuclear pore transmembrane ring"/>
    <property type="evidence" value="ECO:0007669"/>
    <property type="project" value="TreeGrafter"/>
</dbReference>
<name>A0AAV5AJS5_9AGAM</name>
<dbReference type="AlphaFoldDB" id="A0AAV5AJS5"/>
<dbReference type="Pfam" id="PF24519">
    <property type="entry name" value="Ig-like_Pom152_1"/>
    <property type="match status" value="1"/>
</dbReference>
<dbReference type="PANTHER" id="PTHR28206:SF1">
    <property type="entry name" value="NUCLEOPORIN POM152"/>
    <property type="match status" value="1"/>
</dbReference>
<dbReference type="InterPro" id="IPR056541">
    <property type="entry name" value="Ig-like_POM152"/>
</dbReference>
<dbReference type="PANTHER" id="PTHR28206">
    <property type="entry name" value="NUCLEOPORIN POM152"/>
    <property type="match status" value="1"/>
</dbReference>
<dbReference type="Pfam" id="PF24527">
    <property type="entry name" value="Ig-like_Pom152_9"/>
    <property type="match status" value="1"/>
</dbReference>
<evidence type="ECO:0000259" key="4">
    <source>
        <dbReference type="Pfam" id="PF24527"/>
    </source>
</evidence>
<gene>
    <name evidence="5" type="ORF">Clacol_007610</name>
</gene>
<reference evidence="5" key="1">
    <citation type="submission" date="2021-10" db="EMBL/GenBank/DDBJ databases">
        <title>De novo Genome Assembly of Clathrus columnatus (Basidiomycota, Fungi) Using Illumina and Nanopore Sequence Data.</title>
        <authorList>
            <person name="Ogiso-Tanaka E."/>
            <person name="Itagaki H."/>
            <person name="Hosoya T."/>
            <person name="Hosaka K."/>
        </authorList>
    </citation>
    <scope>NUCLEOTIDE SEQUENCE</scope>
    <source>
        <strain evidence="5">MO-923</strain>
    </source>
</reference>
<dbReference type="GO" id="GO:0006999">
    <property type="term" value="P:nuclear pore organization"/>
    <property type="evidence" value="ECO:0007669"/>
    <property type="project" value="TreeGrafter"/>
</dbReference>
<dbReference type="InterPro" id="IPR037701">
    <property type="entry name" value="Pom152"/>
</dbReference>
<feature type="domain" description="Nucleoporin POM152 Ig-like" evidence="2">
    <location>
        <begin position="361"/>
        <end position="460"/>
    </location>
</feature>
<dbReference type="Pfam" id="PF24312">
    <property type="entry name" value="Ig-like_POM152"/>
    <property type="match status" value="2"/>
</dbReference>
<feature type="domain" description="Nucleoporin POM152 immunoglobulin-like" evidence="1">
    <location>
        <begin position="465"/>
        <end position="566"/>
    </location>
</feature>
<protein>
    <submittedName>
        <fullName evidence="5">Uncharacterized protein</fullName>
    </submittedName>
</protein>
<dbReference type="Pfam" id="PF23664">
    <property type="entry name" value="Ig_Pom152"/>
    <property type="match status" value="1"/>
</dbReference>
<feature type="domain" description="Nucleoporin POM152 first Ig-like" evidence="3">
    <location>
        <begin position="90"/>
        <end position="237"/>
    </location>
</feature>
<dbReference type="GO" id="GO:0017056">
    <property type="term" value="F:structural constituent of nuclear pore"/>
    <property type="evidence" value="ECO:0007669"/>
    <property type="project" value="InterPro"/>
</dbReference>
<dbReference type="InterPro" id="IPR056543">
    <property type="entry name" value="Ig-like_POM152_9th"/>
</dbReference>
<feature type="domain" description="Nucleoporin POM152 ninth Ig-like" evidence="4">
    <location>
        <begin position="992"/>
        <end position="1062"/>
    </location>
</feature>
<comment type="caution">
    <text evidence="5">The sequence shown here is derived from an EMBL/GenBank/DDBJ whole genome shotgun (WGS) entry which is preliminary data.</text>
</comment>
<proteinExistence type="predicted"/>
<accession>A0AAV5AJS5</accession>
<dbReference type="InterPro" id="IPR056542">
    <property type="entry name" value="Ig-like_POM152_1st"/>
</dbReference>
<keyword evidence="6" id="KW-1185">Reference proteome</keyword>
<evidence type="ECO:0000313" key="5">
    <source>
        <dbReference type="EMBL" id="GJJ13358.1"/>
    </source>
</evidence>
<dbReference type="EMBL" id="BPWL01000008">
    <property type="protein sequence ID" value="GJJ13358.1"/>
    <property type="molecule type" value="Genomic_DNA"/>
</dbReference>
<feature type="domain" description="Nucleoporin POM152 Ig-like" evidence="2">
    <location>
        <begin position="673"/>
        <end position="760"/>
    </location>
</feature>